<keyword evidence="2" id="KW-1133">Transmembrane helix</keyword>
<evidence type="ECO:0000313" key="4">
    <source>
        <dbReference type="Proteomes" id="UP000230161"/>
    </source>
</evidence>
<feature type="transmembrane region" description="Helical" evidence="2">
    <location>
        <begin position="91"/>
        <end position="109"/>
    </location>
</feature>
<keyword evidence="4" id="KW-1185">Reference proteome</keyword>
<dbReference type="EMBL" id="PGFB01000002">
    <property type="protein sequence ID" value="PJJ63540.1"/>
    <property type="molecule type" value="Genomic_DNA"/>
</dbReference>
<evidence type="ECO:0008006" key="5">
    <source>
        <dbReference type="Google" id="ProtNLM"/>
    </source>
</evidence>
<feature type="region of interest" description="Disordered" evidence="1">
    <location>
        <begin position="43"/>
        <end position="72"/>
    </location>
</feature>
<dbReference type="Proteomes" id="UP000230161">
    <property type="component" value="Unassembled WGS sequence"/>
</dbReference>
<protein>
    <recommendedName>
        <fullName evidence="5">Sporulation protein YtfJ</fullName>
    </recommendedName>
</protein>
<accession>A0A2M9BZR5</accession>
<dbReference type="OrthoDB" id="4965215at2"/>
<sequence length="117" mass="12054">MTSLAVQLAETVKSLGVGSVYGEPVEVEGVTLVPVALVYYGFGGGSDGRDDREGRDAESVSMSGGGGGGVTIPVGAYIKDESGLRFRPNTISLLAVGIPFVWVAGKALARVIRVLKK</sequence>
<keyword evidence="2" id="KW-0812">Transmembrane</keyword>
<dbReference type="RefSeq" id="WP_100344024.1">
    <property type="nucleotide sequence ID" value="NZ_PGFB01000002.1"/>
</dbReference>
<name>A0A2M9BZR5_9MICO</name>
<keyword evidence="2" id="KW-0472">Membrane</keyword>
<proteinExistence type="predicted"/>
<evidence type="ECO:0000256" key="1">
    <source>
        <dbReference type="SAM" id="MobiDB-lite"/>
    </source>
</evidence>
<organism evidence="3 4">
    <name type="scientific">Compostimonas suwonensis</name>
    <dbReference type="NCBI Taxonomy" id="1048394"/>
    <lineage>
        <taxon>Bacteria</taxon>
        <taxon>Bacillati</taxon>
        <taxon>Actinomycetota</taxon>
        <taxon>Actinomycetes</taxon>
        <taxon>Micrococcales</taxon>
        <taxon>Microbacteriaceae</taxon>
        <taxon>Compostimonas</taxon>
    </lineage>
</organism>
<dbReference type="AlphaFoldDB" id="A0A2M9BZR5"/>
<reference evidence="3 4" key="1">
    <citation type="submission" date="2017-11" db="EMBL/GenBank/DDBJ databases">
        <title>Genomic Encyclopedia of Archaeal and Bacterial Type Strains, Phase II (KMG-II): From Individual Species to Whole Genera.</title>
        <authorList>
            <person name="Goeker M."/>
        </authorList>
    </citation>
    <scope>NUCLEOTIDE SEQUENCE [LARGE SCALE GENOMIC DNA]</scope>
    <source>
        <strain evidence="3 4">DSM 25625</strain>
    </source>
</reference>
<comment type="caution">
    <text evidence="3">The sequence shown here is derived from an EMBL/GenBank/DDBJ whole genome shotgun (WGS) entry which is preliminary data.</text>
</comment>
<feature type="compositionally biased region" description="Basic and acidic residues" evidence="1">
    <location>
        <begin position="47"/>
        <end position="58"/>
    </location>
</feature>
<gene>
    <name evidence="3" type="ORF">CLV54_1210</name>
</gene>
<evidence type="ECO:0000313" key="3">
    <source>
        <dbReference type="EMBL" id="PJJ63540.1"/>
    </source>
</evidence>
<evidence type="ECO:0000256" key="2">
    <source>
        <dbReference type="SAM" id="Phobius"/>
    </source>
</evidence>